<reference evidence="7 8" key="1">
    <citation type="submission" date="2018-09" db="EMBL/GenBank/DDBJ databases">
        <title>Zymobacter palmae IAM14233 (=T109) whole genome analysis.</title>
        <authorList>
            <person name="Yanase H."/>
        </authorList>
    </citation>
    <scope>NUCLEOTIDE SEQUENCE [LARGE SCALE GENOMIC DNA]</scope>
    <source>
        <strain evidence="7 8">IAM14233</strain>
    </source>
</reference>
<dbReference type="GO" id="GO:0005886">
    <property type="term" value="C:plasma membrane"/>
    <property type="evidence" value="ECO:0007669"/>
    <property type="project" value="UniProtKB-SubCell"/>
</dbReference>
<feature type="transmembrane region" description="Helical" evidence="6">
    <location>
        <begin position="136"/>
        <end position="158"/>
    </location>
</feature>
<evidence type="ECO:0000256" key="6">
    <source>
        <dbReference type="SAM" id="Phobius"/>
    </source>
</evidence>
<dbReference type="PROSITE" id="PS51257">
    <property type="entry name" value="PROKAR_LIPOPROTEIN"/>
    <property type="match status" value="1"/>
</dbReference>
<feature type="transmembrane region" description="Helical" evidence="6">
    <location>
        <begin position="255"/>
        <end position="280"/>
    </location>
</feature>
<dbReference type="AlphaFoldDB" id="A0A348HGB8"/>
<keyword evidence="8" id="KW-1185">Reference proteome</keyword>
<dbReference type="Proteomes" id="UP000267342">
    <property type="component" value="Chromosome"/>
</dbReference>
<organism evidence="7 8">
    <name type="scientific">Zymobacter palmae</name>
    <dbReference type="NCBI Taxonomy" id="33074"/>
    <lineage>
        <taxon>Bacteria</taxon>
        <taxon>Pseudomonadati</taxon>
        <taxon>Pseudomonadota</taxon>
        <taxon>Gammaproteobacteria</taxon>
        <taxon>Oceanospirillales</taxon>
        <taxon>Halomonadaceae</taxon>
        <taxon>Zymobacter group</taxon>
        <taxon>Zymobacter</taxon>
    </lineage>
</organism>
<evidence type="ECO:0000256" key="3">
    <source>
        <dbReference type="ARBA" id="ARBA00022692"/>
    </source>
</evidence>
<evidence type="ECO:0000256" key="4">
    <source>
        <dbReference type="ARBA" id="ARBA00022989"/>
    </source>
</evidence>
<evidence type="ECO:0000313" key="7">
    <source>
        <dbReference type="EMBL" id="BBG30670.1"/>
    </source>
</evidence>
<feature type="transmembrane region" description="Helical" evidence="6">
    <location>
        <begin position="292"/>
        <end position="318"/>
    </location>
</feature>
<proteinExistence type="predicted"/>
<feature type="transmembrane region" description="Helical" evidence="6">
    <location>
        <begin position="58"/>
        <end position="79"/>
    </location>
</feature>
<dbReference type="EMBL" id="AP018933">
    <property type="protein sequence ID" value="BBG30670.1"/>
    <property type="molecule type" value="Genomic_DNA"/>
</dbReference>
<dbReference type="Pfam" id="PF03706">
    <property type="entry name" value="LPG_synthase_TM"/>
    <property type="match status" value="1"/>
</dbReference>
<sequence length="330" mass="35472">MSNLSKLSSRLMKYRHQLGVALIVAIFIGAVYACWSMVRSINLSQLHAALIAVPPQWIVGAVLAAVGSYVMLLGYEWSATRYAGVSVPSRALVMAGVCASAVGNAIGLSMLSGGAVRYRLYFPHGIEPADVARMSAFVSLALGCALPPLAAVAALIHVDAAAQALHLSRSWVIGIGIAVLVGYLLLVGILATRRSAHCPTPFTRQFHLWHWRFRLPNMVLSALQLLITLLDVICASAVLYLLIPGDIPFTTFMMVYLLALATGVLSHIPGGFGVFEMIILSAFKGSVGEAPLLAAILLYRAIYVLLPLVLACLALLCCELVRLRRHRRTS</sequence>
<dbReference type="InterPro" id="IPR022791">
    <property type="entry name" value="L-PG_synthase/AglD"/>
</dbReference>
<evidence type="ECO:0000256" key="5">
    <source>
        <dbReference type="ARBA" id="ARBA00023136"/>
    </source>
</evidence>
<protein>
    <submittedName>
        <fullName evidence="7">Predicted integral membrane protein</fullName>
    </submittedName>
</protein>
<dbReference type="KEGG" id="zpl:ZBT109_1924"/>
<keyword evidence="3 6" id="KW-0812">Transmembrane</keyword>
<feature type="transmembrane region" description="Helical" evidence="6">
    <location>
        <begin position="218"/>
        <end position="243"/>
    </location>
</feature>
<dbReference type="PANTHER" id="PTHR39087">
    <property type="entry name" value="UPF0104 MEMBRANE PROTEIN MJ1595"/>
    <property type="match status" value="1"/>
</dbReference>
<feature type="transmembrane region" description="Helical" evidence="6">
    <location>
        <begin position="170"/>
        <end position="191"/>
    </location>
</feature>
<gene>
    <name evidence="7" type="ORF">ZBT109_1924</name>
</gene>
<dbReference type="OrthoDB" id="145485at2"/>
<dbReference type="PANTHER" id="PTHR39087:SF2">
    <property type="entry name" value="UPF0104 MEMBRANE PROTEIN MJ1595"/>
    <property type="match status" value="1"/>
</dbReference>
<evidence type="ECO:0000256" key="2">
    <source>
        <dbReference type="ARBA" id="ARBA00022475"/>
    </source>
</evidence>
<feature type="transmembrane region" description="Helical" evidence="6">
    <location>
        <begin position="91"/>
        <end position="116"/>
    </location>
</feature>
<keyword evidence="5 6" id="KW-0472">Membrane</keyword>
<keyword evidence="4 6" id="KW-1133">Transmembrane helix</keyword>
<accession>A0A348HGB8</accession>
<evidence type="ECO:0000313" key="8">
    <source>
        <dbReference type="Proteomes" id="UP000267342"/>
    </source>
</evidence>
<evidence type="ECO:0000256" key="1">
    <source>
        <dbReference type="ARBA" id="ARBA00004651"/>
    </source>
</evidence>
<feature type="transmembrane region" description="Helical" evidence="6">
    <location>
        <begin position="20"/>
        <end position="38"/>
    </location>
</feature>
<keyword evidence="2" id="KW-1003">Cell membrane</keyword>
<name>A0A348HGB8_9GAMM</name>
<dbReference type="STRING" id="1123510.GCA_000620025_02045"/>
<dbReference type="RefSeq" id="WP_027705147.1">
    <property type="nucleotide sequence ID" value="NZ_AP018933.1"/>
</dbReference>
<comment type="subcellular location">
    <subcellularLocation>
        <location evidence="1">Cell membrane</location>
        <topology evidence="1">Multi-pass membrane protein</topology>
    </subcellularLocation>
</comment>